<organism evidence="2 3">
    <name type="scientific">Dyadobacter soli</name>
    <dbReference type="NCBI Taxonomy" id="659014"/>
    <lineage>
        <taxon>Bacteria</taxon>
        <taxon>Pseudomonadati</taxon>
        <taxon>Bacteroidota</taxon>
        <taxon>Cytophagia</taxon>
        <taxon>Cytophagales</taxon>
        <taxon>Spirosomataceae</taxon>
        <taxon>Dyadobacter</taxon>
    </lineage>
</organism>
<protein>
    <submittedName>
        <fullName evidence="2">Putative DNA-binding domain-containing protein</fullName>
    </submittedName>
</protein>
<evidence type="ECO:0000259" key="1">
    <source>
        <dbReference type="Pfam" id="PF04326"/>
    </source>
</evidence>
<dbReference type="EMBL" id="FNAN01000017">
    <property type="protein sequence ID" value="SDG30452.1"/>
    <property type="molecule type" value="Genomic_DNA"/>
</dbReference>
<accession>A0A1G7T5T2</accession>
<dbReference type="RefSeq" id="WP_090155905.1">
    <property type="nucleotide sequence ID" value="NZ_FNAN01000017.1"/>
</dbReference>
<dbReference type="OrthoDB" id="800010at2"/>
<keyword evidence="2" id="KW-0238">DNA-binding</keyword>
<keyword evidence="3" id="KW-1185">Reference proteome</keyword>
<dbReference type="AlphaFoldDB" id="A0A1G7T5T2"/>
<name>A0A1G7T5T2_9BACT</name>
<dbReference type="InterPro" id="IPR007421">
    <property type="entry name" value="Schlafen_AlbA_2_dom"/>
</dbReference>
<feature type="domain" description="Schlafen AlbA-2" evidence="1">
    <location>
        <begin position="14"/>
        <end position="146"/>
    </location>
</feature>
<dbReference type="Gene3D" id="3.30.950.30">
    <property type="entry name" value="Schlafen, AAA domain"/>
    <property type="match status" value="1"/>
</dbReference>
<proteinExistence type="predicted"/>
<dbReference type="Pfam" id="PF04326">
    <property type="entry name" value="SLFN_AlbA_2"/>
    <property type="match status" value="1"/>
</dbReference>
<evidence type="ECO:0000313" key="2">
    <source>
        <dbReference type="EMBL" id="SDG30452.1"/>
    </source>
</evidence>
<sequence length="318" mass="36691">MNEKIINLIAFEPENSLLDFKREQYPIGSIPKRNIVIKDIQAMANNPSDEEKYIIIGVGEENGAKTIVPIAQLTDDAHYQQLVNANVEPTINFEYKGFDYQGMRIAYFKIFGNTDRPYLFKKDVAASDGKVEFKRGEGYIRKGTSTFILGRSDLDAIYQQKSTRKDRKNDIVVRHDFRTYYYSDAIKYPYLHISVENKSAQSVSFDAELIIFKNQLEVKSDTDIIREHAPRSQFGHFTPEIPSIFARIKKYKDVFEVKTTLKGGILINQEDVVEDIFKKHTILDYSIHQNFRAVLVLRSDDFISGPLRYPIETTIFAS</sequence>
<dbReference type="Proteomes" id="UP000198748">
    <property type="component" value="Unassembled WGS sequence"/>
</dbReference>
<dbReference type="InterPro" id="IPR038461">
    <property type="entry name" value="Schlafen_AlbA_2_dom_sf"/>
</dbReference>
<dbReference type="GO" id="GO:0003677">
    <property type="term" value="F:DNA binding"/>
    <property type="evidence" value="ECO:0007669"/>
    <property type="project" value="UniProtKB-KW"/>
</dbReference>
<gene>
    <name evidence="2" type="ORF">SAMN04487996_11797</name>
</gene>
<reference evidence="3" key="1">
    <citation type="submission" date="2016-10" db="EMBL/GenBank/DDBJ databases">
        <authorList>
            <person name="Varghese N."/>
            <person name="Submissions S."/>
        </authorList>
    </citation>
    <scope>NUCLEOTIDE SEQUENCE [LARGE SCALE GENOMIC DNA]</scope>
    <source>
        <strain evidence="3">DSM 25329</strain>
    </source>
</reference>
<evidence type="ECO:0000313" key="3">
    <source>
        <dbReference type="Proteomes" id="UP000198748"/>
    </source>
</evidence>